<evidence type="ECO:0008006" key="3">
    <source>
        <dbReference type="Google" id="ProtNLM"/>
    </source>
</evidence>
<sequence>MSNQAPMQPISATLLTSLLSSARLEAYRLLPTDTHRMLLGRYRWNVALCMSLYPVLGYLEVAFRNSLHMALTGMYSTPAWFDVSPSVLKSDEQEAIEAAKKALRKRGVAVEPNRMVAELSFGFWTGLLRTEYEQVLWPKLLAAVFPGMPRKHRTRQAVSNRMHTVRRLRNRVFHHEPIWRLQHLPQRNDDLRDTLTWFDRDLLRLFPSSHTFEEIHAQGPTAHEQDVK</sequence>
<dbReference type="KEGG" id="cfus:CYFUS_000210"/>
<evidence type="ECO:0000313" key="1">
    <source>
        <dbReference type="EMBL" id="ATB34803.1"/>
    </source>
</evidence>
<reference evidence="1 2" key="1">
    <citation type="submission" date="2017-06" db="EMBL/GenBank/DDBJ databases">
        <title>Sequencing and comparative analysis of myxobacterial genomes.</title>
        <authorList>
            <person name="Rupp O."/>
            <person name="Goesmann A."/>
            <person name="Sogaard-Andersen L."/>
        </authorList>
    </citation>
    <scope>NUCLEOTIDE SEQUENCE [LARGE SCALE GENOMIC DNA]</scope>
    <source>
        <strain evidence="1 2">DSM 52655</strain>
    </source>
</reference>
<accession>A0A250IU64</accession>
<evidence type="ECO:0000313" key="2">
    <source>
        <dbReference type="Proteomes" id="UP000217257"/>
    </source>
</evidence>
<dbReference type="Proteomes" id="UP000217257">
    <property type="component" value="Chromosome"/>
</dbReference>
<protein>
    <recommendedName>
        <fullName evidence="3">CAAX protease</fullName>
    </recommendedName>
</protein>
<gene>
    <name evidence="1" type="ORF">CYFUS_000210</name>
</gene>
<name>A0A250IU64_9BACT</name>
<dbReference type="EMBL" id="CP022098">
    <property type="protein sequence ID" value="ATB34803.1"/>
    <property type="molecule type" value="Genomic_DNA"/>
</dbReference>
<dbReference type="AlphaFoldDB" id="A0A250IU64"/>
<organism evidence="1 2">
    <name type="scientific">Cystobacter fuscus</name>
    <dbReference type="NCBI Taxonomy" id="43"/>
    <lineage>
        <taxon>Bacteria</taxon>
        <taxon>Pseudomonadati</taxon>
        <taxon>Myxococcota</taxon>
        <taxon>Myxococcia</taxon>
        <taxon>Myxococcales</taxon>
        <taxon>Cystobacterineae</taxon>
        <taxon>Archangiaceae</taxon>
        <taxon>Cystobacter</taxon>
    </lineage>
</organism>
<proteinExistence type="predicted"/>